<dbReference type="Pfam" id="PF13714">
    <property type="entry name" value="PEP_mutase"/>
    <property type="match status" value="1"/>
</dbReference>
<keyword evidence="3" id="KW-0479">Metal-binding</keyword>
<dbReference type="EC" id="4.1.3.30" evidence="6"/>
<dbReference type="InterPro" id="IPR012695">
    <property type="entry name" value="PrpB"/>
</dbReference>
<dbReference type="GO" id="GO:0046421">
    <property type="term" value="F:methylisocitrate lyase activity"/>
    <property type="evidence" value="ECO:0007669"/>
    <property type="project" value="UniProtKB-EC"/>
</dbReference>
<dbReference type="NCBIfam" id="TIGR02317">
    <property type="entry name" value="prpB"/>
    <property type="match status" value="1"/>
</dbReference>
<evidence type="ECO:0000256" key="1">
    <source>
        <dbReference type="ARBA" id="ARBA00001946"/>
    </source>
</evidence>
<dbReference type="InterPro" id="IPR040442">
    <property type="entry name" value="Pyrv_kinase-like_dom_sf"/>
</dbReference>
<evidence type="ECO:0000256" key="3">
    <source>
        <dbReference type="ARBA" id="ARBA00022723"/>
    </source>
</evidence>
<comment type="catalytic activity">
    <reaction evidence="6">
        <text>(2S,3R)-3-hydroxybutane-1,2,3-tricarboxylate = pyruvate + succinate</text>
        <dbReference type="Rhea" id="RHEA:16809"/>
        <dbReference type="ChEBI" id="CHEBI:15361"/>
        <dbReference type="ChEBI" id="CHEBI:30031"/>
        <dbReference type="ChEBI" id="CHEBI:57429"/>
        <dbReference type="EC" id="4.1.3.30"/>
    </reaction>
</comment>
<dbReference type="PANTHER" id="PTHR42905">
    <property type="entry name" value="PHOSPHOENOLPYRUVATE CARBOXYLASE"/>
    <property type="match status" value="1"/>
</dbReference>
<dbReference type="EMBL" id="JAVIZA010000001">
    <property type="protein sequence ID" value="MDR6168437.1"/>
    <property type="molecule type" value="Genomic_DNA"/>
</dbReference>
<evidence type="ECO:0000256" key="2">
    <source>
        <dbReference type="ARBA" id="ARBA00009282"/>
    </source>
</evidence>
<dbReference type="RefSeq" id="WP_071918582.1">
    <property type="nucleotide sequence ID" value="NZ_CP018134.1"/>
</dbReference>
<protein>
    <recommendedName>
        <fullName evidence="6">Methylisocitrate lyase</fullName>
        <ecNumber evidence="6">4.1.3.30</ecNumber>
    </recommendedName>
</protein>
<dbReference type="Proteomes" id="UP001260188">
    <property type="component" value="Unassembled WGS sequence"/>
</dbReference>
<comment type="cofactor">
    <cofactor evidence="1">
        <name>Mg(2+)</name>
        <dbReference type="ChEBI" id="CHEBI:18420"/>
    </cofactor>
</comment>
<evidence type="ECO:0000313" key="8">
    <source>
        <dbReference type="Proteomes" id="UP001260188"/>
    </source>
</evidence>
<keyword evidence="8" id="KW-1185">Reference proteome</keyword>
<gene>
    <name evidence="7" type="ORF">QE367_002641</name>
</gene>
<keyword evidence="5 6" id="KW-0456">Lyase</keyword>
<name>A0ABU1I3G8_9MICO</name>
<evidence type="ECO:0000256" key="5">
    <source>
        <dbReference type="ARBA" id="ARBA00023239"/>
    </source>
</evidence>
<dbReference type="InterPro" id="IPR039556">
    <property type="entry name" value="ICL/PEPM"/>
</dbReference>
<comment type="caution">
    <text evidence="7">The sequence shown here is derived from an EMBL/GenBank/DDBJ whole genome shotgun (WGS) entry which is preliminary data.</text>
</comment>
<evidence type="ECO:0000256" key="4">
    <source>
        <dbReference type="ARBA" id="ARBA00022842"/>
    </source>
</evidence>
<proteinExistence type="inferred from homology"/>
<dbReference type="PROSITE" id="PS00161">
    <property type="entry name" value="ISOCITRATE_LYASE"/>
    <property type="match status" value="1"/>
</dbReference>
<keyword evidence="4" id="KW-0460">Magnesium</keyword>
<dbReference type="Gene3D" id="3.20.20.60">
    <property type="entry name" value="Phosphoenolpyruvate-binding domains"/>
    <property type="match status" value="1"/>
</dbReference>
<comment type="pathway">
    <text evidence="6">Organic acid metabolism; propanoate degradation.</text>
</comment>
<dbReference type="SUPFAM" id="SSF51621">
    <property type="entry name" value="Phosphoenolpyruvate/pyruvate domain"/>
    <property type="match status" value="1"/>
</dbReference>
<dbReference type="PANTHER" id="PTHR42905:SF5">
    <property type="entry name" value="CARBOXYVINYL-CARBOXYPHOSPHONATE PHOSPHORYLMUTASE, CHLOROPLASTIC"/>
    <property type="match status" value="1"/>
</dbReference>
<evidence type="ECO:0000313" key="7">
    <source>
        <dbReference type="EMBL" id="MDR6168437.1"/>
    </source>
</evidence>
<accession>A0ABU1I3G8</accession>
<dbReference type="CDD" id="cd00377">
    <property type="entry name" value="ICL_PEPM"/>
    <property type="match status" value="1"/>
</dbReference>
<comment type="similarity">
    <text evidence="2 6">Belongs to the isocitrate lyase/PEP mutase superfamily. Methylisocitrate lyase family.</text>
</comment>
<organism evidence="7 8">
    <name type="scientific">Microbacterium paludicola</name>
    <dbReference type="NCBI Taxonomy" id="300019"/>
    <lineage>
        <taxon>Bacteria</taxon>
        <taxon>Bacillati</taxon>
        <taxon>Actinomycetota</taxon>
        <taxon>Actinomycetes</taxon>
        <taxon>Micrococcales</taxon>
        <taxon>Microbacteriaceae</taxon>
        <taxon>Microbacterium</taxon>
    </lineage>
</organism>
<dbReference type="InterPro" id="IPR018523">
    <property type="entry name" value="Isocitrate_lyase_ph_CS"/>
</dbReference>
<evidence type="ECO:0000256" key="6">
    <source>
        <dbReference type="RuleBase" id="RU361121"/>
    </source>
</evidence>
<sequence>MLYSQTTAADKRRVLRERLASGETLRFPGAFNPLSARLIEQHGFDGVYVSGAVIAADLGLPDVGLTTLSEVAGRGQQIARMTELPAIIDADTGFGEPMNVARTIQTLEDAGLAGCHIEDQVNPKRCGHLDGKSVVDENTAVGRIRAAVDARRDANFLIMARTDVRAIEGMDAAVDRARALVDAGADAIFPEAMRDLAEFEAMASALDVPILANMTEFGKSELFTVDQLRDAGVRIVIWPVSLLRIAMGAAGRALDELTTAGNLTAKLGEMQHRADLYDLVDYEGYTRFDSSVFDFTLSTRQNESIDRG</sequence>
<dbReference type="InterPro" id="IPR015813">
    <property type="entry name" value="Pyrv/PenolPyrv_kinase-like_dom"/>
</dbReference>
<reference evidence="7 8" key="1">
    <citation type="submission" date="2023-08" db="EMBL/GenBank/DDBJ databases">
        <title>Functional and genomic diversity of the sorghum phyllosphere microbiome.</title>
        <authorList>
            <person name="Shade A."/>
        </authorList>
    </citation>
    <scope>NUCLEOTIDE SEQUENCE [LARGE SCALE GENOMIC DNA]</scope>
    <source>
        <strain evidence="7 8">SORGH_AS_0919</strain>
    </source>
</reference>
<comment type="function">
    <text evidence="6">Catalyzes the thermodynamically favored C-C bond cleavage of (2R,3S)-2-methylisocitrate to yield pyruvate and succinate.</text>
</comment>